<dbReference type="InterPro" id="IPR018499">
    <property type="entry name" value="Tetraspanin/Peripherin"/>
</dbReference>
<evidence type="ECO:0000256" key="2">
    <source>
        <dbReference type="ARBA" id="ARBA00022692"/>
    </source>
</evidence>
<name>A0A8S4D265_PLUXY</name>
<comment type="subcellular location">
    <subcellularLocation>
        <location evidence="1">Membrane</location>
        <topology evidence="1">Multi-pass membrane protein</topology>
    </subcellularLocation>
</comment>
<feature type="transmembrane region" description="Helical" evidence="5">
    <location>
        <begin position="12"/>
        <end position="35"/>
    </location>
</feature>
<evidence type="ECO:0000256" key="5">
    <source>
        <dbReference type="SAM" id="Phobius"/>
    </source>
</evidence>
<dbReference type="PRINTS" id="PR00259">
    <property type="entry name" value="TMFOUR"/>
</dbReference>
<sequence>MKCVKYRMPKVLFGCFNTVFFACGFVEVICGFLLLCDTRRVLLSQLLATPEGGLPQPPFYYLALALLAAGLTICAVGALGCWATYMPGYSILTVYFLLVLTLLTGECAGGALAAVWPRCVGLQNARGGAVGALQAYYGVPDYEQFTAALDLAQTEVRVIFCRNKKQKLSLLGDAERTRGTVGALQAYYGQFTAVLDLAQTKLECCGMTDARNFDMSMWQLRRLGPRGLSVPLSCCVQDRDSGSYLNPLPLNQSRCQDIQPNPTFRHVQGCLGKVEDWYQEQYMIFLLALFVVALLKLGLLLTTIFSCIRLKRKRKDIHSYIMKTIDNKTNENIYESKMSSMHEEPITAKYIQPNNYYSPRVRNPRIFYNKPNEMV</sequence>
<dbReference type="Pfam" id="PF00335">
    <property type="entry name" value="Tetraspanin"/>
    <property type="match status" value="1"/>
</dbReference>
<accession>A0A8S4D265</accession>
<feature type="transmembrane region" description="Helical" evidence="5">
    <location>
        <begin position="59"/>
        <end position="82"/>
    </location>
</feature>
<dbReference type="SUPFAM" id="SSF48652">
    <property type="entry name" value="Tetraspanin"/>
    <property type="match status" value="1"/>
</dbReference>
<dbReference type="InterPro" id="IPR008952">
    <property type="entry name" value="Tetraspanin_EC2_sf"/>
</dbReference>
<keyword evidence="3 5" id="KW-1133">Transmembrane helix</keyword>
<evidence type="ECO:0000256" key="1">
    <source>
        <dbReference type="ARBA" id="ARBA00004141"/>
    </source>
</evidence>
<evidence type="ECO:0000256" key="4">
    <source>
        <dbReference type="ARBA" id="ARBA00023136"/>
    </source>
</evidence>
<dbReference type="AlphaFoldDB" id="A0A8S4D265"/>
<protein>
    <submittedName>
        <fullName evidence="6">(diamondback moth) hypothetical protein</fullName>
    </submittedName>
</protein>
<proteinExistence type="predicted"/>
<organism evidence="6 7">
    <name type="scientific">Plutella xylostella</name>
    <name type="common">Diamondback moth</name>
    <name type="synonym">Plutella maculipennis</name>
    <dbReference type="NCBI Taxonomy" id="51655"/>
    <lineage>
        <taxon>Eukaryota</taxon>
        <taxon>Metazoa</taxon>
        <taxon>Ecdysozoa</taxon>
        <taxon>Arthropoda</taxon>
        <taxon>Hexapoda</taxon>
        <taxon>Insecta</taxon>
        <taxon>Pterygota</taxon>
        <taxon>Neoptera</taxon>
        <taxon>Endopterygota</taxon>
        <taxon>Lepidoptera</taxon>
        <taxon>Glossata</taxon>
        <taxon>Ditrysia</taxon>
        <taxon>Yponomeutoidea</taxon>
        <taxon>Plutellidae</taxon>
        <taxon>Plutella</taxon>
    </lineage>
</organism>
<gene>
    <name evidence="6" type="ORF">PLXY2_LOCUS879</name>
</gene>
<keyword evidence="2 5" id="KW-0812">Transmembrane</keyword>
<evidence type="ECO:0000313" key="6">
    <source>
        <dbReference type="EMBL" id="CAG9090769.1"/>
    </source>
</evidence>
<dbReference type="Gene3D" id="1.10.1450.10">
    <property type="entry name" value="Tetraspanin"/>
    <property type="match status" value="1"/>
</dbReference>
<dbReference type="Proteomes" id="UP000653454">
    <property type="component" value="Unassembled WGS sequence"/>
</dbReference>
<evidence type="ECO:0000256" key="3">
    <source>
        <dbReference type="ARBA" id="ARBA00022989"/>
    </source>
</evidence>
<reference evidence="6" key="1">
    <citation type="submission" date="2020-11" db="EMBL/GenBank/DDBJ databases">
        <authorList>
            <person name="Whiteford S."/>
        </authorList>
    </citation>
    <scope>NUCLEOTIDE SEQUENCE</scope>
</reference>
<keyword evidence="4 5" id="KW-0472">Membrane</keyword>
<comment type="caution">
    <text evidence="6">The sequence shown here is derived from an EMBL/GenBank/DDBJ whole genome shotgun (WGS) entry which is preliminary data.</text>
</comment>
<feature type="transmembrane region" description="Helical" evidence="5">
    <location>
        <begin position="282"/>
        <end position="308"/>
    </location>
</feature>
<keyword evidence="7" id="KW-1185">Reference proteome</keyword>
<dbReference type="GO" id="GO:0005886">
    <property type="term" value="C:plasma membrane"/>
    <property type="evidence" value="ECO:0007669"/>
    <property type="project" value="TreeGrafter"/>
</dbReference>
<dbReference type="PANTHER" id="PTHR19282:SF428">
    <property type="entry name" value="TETRASPANIN 68C, ISOFORM A"/>
    <property type="match status" value="1"/>
</dbReference>
<evidence type="ECO:0000313" key="7">
    <source>
        <dbReference type="Proteomes" id="UP000653454"/>
    </source>
</evidence>
<dbReference type="CDD" id="cd03127">
    <property type="entry name" value="tetraspanin_LEL"/>
    <property type="match status" value="1"/>
</dbReference>
<dbReference type="EMBL" id="CAJHNJ030000002">
    <property type="protein sequence ID" value="CAG9090769.1"/>
    <property type="molecule type" value="Genomic_DNA"/>
</dbReference>
<dbReference type="PROSITE" id="PS51257">
    <property type="entry name" value="PROKAR_LIPOPROTEIN"/>
    <property type="match status" value="1"/>
</dbReference>
<feature type="transmembrane region" description="Helical" evidence="5">
    <location>
        <begin position="94"/>
        <end position="116"/>
    </location>
</feature>
<dbReference type="PANTHER" id="PTHR19282">
    <property type="entry name" value="TETRASPANIN"/>
    <property type="match status" value="1"/>
</dbReference>